<dbReference type="PANTHER" id="PTHR14614">
    <property type="entry name" value="HEPATOCELLULAR CARCINOMA-ASSOCIATED ANTIGEN"/>
    <property type="match status" value="1"/>
</dbReference>
<dbReference type="GO" id="GO:0008757">
    <property type="term" value="F:S-adenosylmethionine-dependent methyltransferase activity"/>
    <property type="evidence" value="ECO:0007669"/>
    <property type="project" value="UniProtKB-ARBA"/>
</dbReference>
<evidence type="ECO:0000313" key="2">
    <source>
        <dbReference type="Proteomes" id="UP000683000"/>
    </source>
</evidence>
<dbReference type="InterPro" id="IPR019410">
    <property type="entry name" value="Methyltransf_16"/>
</dbReference>
<dbReference type="Proteomes" id="UP000683000">
    <property type="component" value="Unassembled WGS sequence"/>
</dbReference>
<sequence length="331" mass="35794">MRHDGLPATRHGLSRHGRGLPTLTSGVAVRLRGVEVEGLCSSRRLKVVGVFIFGFLGCVGDDAAMDALDVEDILSDALEILGGERVKDPGYVQYGPLRLTVAPKDGKANTLLADHLFSPALVLAELVERGVLPVAGRRIIELGAGCALPSLLAATIDPPPSLIVATDYPDDGILGNLKANVDRNKPHYRPPCQVYGVGFEWGSDIAPLLHLPQRIDSTLPGYDIVIMSDLLHFDSSHGVLVLALSSLLAKSSQTRVYVAAGNYTAPHVCDNFLNLGTLAGLIWEEKTSDKSEQEETWMGSMIVSGLDTAQLTTRKRACRWWIGRWSKKVLD</sequence>
<accession>A0A8I2YUS1</accession>
<dbReference type="GO" id="GO:0005737">
    <property type="term" value="C:cytoplasm"/>
    <property type="evidence" value="ECO:0007669"/>
    <property type="project" value="TreeGrafter"/>
</dbReference>
<dbReference type="Gene3D" id="3.40.50.150">
    <property type="entry name" value="Vaccinia Virus protein VP39"/>
    <property type="match status" value="1"/>
</dbReference>
<dbReference type="EMBL" id="JAGFBS010000009">
    <property type="protein sequence ID" value="KAG6377353.1"/>
    <property type="molecule type" value="Genomic_DNA"/>
</dbReference>
<dbReference type="AlphaFoldDB" id="A0A8I2YUS1"/>
<name>A0A8I2YUS1_9AGAM</name>
<proteinExistence type="predicted"/>
<protein>
    <submittedName>
        <fullName evidence="1">Uncharacterized protein</fullName>
    </submittedName>
</protein>
<keyword evidence="2" id="KW-1185">Reference proteome</keyword>
<gene>
    <name evidence="1" type="ORF">JVT61DRAFT_15147</name>
</gene>
<organism evidence="1 2">
    <name type="scientific">Boletus reticuloceps</name>
    <dbReference type="NCBI Taxonomy" id="495285"/>
    <lineage>
        <taxon>Eukaryota</taxon>
        <taxon>Fungi</taxon>
        <taxon>Dikarya</taxon>
        <taxon>Basidiomycota</taxon>
        <taxon>Agaricomycotina</taxon>
        <taxon>Agaricomycetes</taxon>
        <taxon>Agaricomycetidae</taxon>
        <taxon>Boletales</taxon>
        <taxon>Boletineae</taxon>
        <taxon>Boletaceae</taxon>
        <taxon>Boletoideae</taxon>
        <taxon>Boletus</taxon>
    </lineage>
</organism>
<dbReference type="PANTHER" id="PTHR14614:SF10">
    <property type="entry name" value="PROTEIN N-TERMINAL AND LYSINE N-METHYLTRANSFERASE EFM7"/>
    <property type="match status" value="1"/>
</dbReference>
<evidence type="ECO:0000313" key="1">
    <source>
        <dbReference type="EMBL" id="KAG6377353.1"/>
    </source>
</evidence>
<comment type="caution">
    <text evidence="1">The sequence shown here is derived from an EMBL/GenBank/DDBJ whole genome shotgun (WGS) entry which is preliminary data.</text>
</comment>
<dbReference type="SUPFAM" id="SSF53335">
    <property type="entry name" value="S-adenosyl-L-methionine-dependent methyltransferases"/>
    <property type="match status" value="1"/>
</dbReference>
<dbReference type="Pfam" id="PF10294">
    <property type="entry name" value="Methyltransf_16"/>
    <property type="match status" value="1"/>
</dbReference>
<dbReference type="OrthoDB" id="46564at2759"/>
<dbReference type="InterPro" id="IPR029063">
    <property type="entry name" value="SAM-dependent_MTases_sf"/>
</dbReference>
<reference evidence="1" key="1">
    <citation type="submission" date="2021-03" db="EMBL/GenBank/DDBJ databases">
        <title>Evolutionary innovations through gain and loss of genes in the ectomycorrhizal Boletales.</title>
        <authorList>
            <person name="Wu G."/>
            <person name="Miyauchi S."/>
            <person name="Morin E."/>
            <person name="Yang Z.-L."/>
            <person name="Xu J."/>
            <person name="Martin F.M."/>
        </authorList>
    </citation>
    <scope>NUCLEOTIDE SEQUENCE</scope>
    <source>
        <strain evidence="1">BR01</strain>
    </source>
</reference>